<feature type="compositionally biased region" description="Basic and acidic residues" evidence="1">
    <location>
        <begin position="218"/>
        <end position="227"/>
    </location>
</feature>
<feature type="region of interest" description="Disordered" evidence="1">
    <location>
        <begin position="118"/>
        <end position="191"/>
    </location>
</feature>
<keyword evidence="3" id="KW-1185">Reference proteome</keyword>
<evidence type="ECO:0000313" key="2">
    <source>
        <dbReference type="EMBL" id="KAK4095103.1"/>
    </source>
</evidence>
<proteinExistence type="predicted"/>
<reference evidence="2 3" key="1">
    <citation type="journal article" date="2024" name="Microbiol. Resour. Announc.">
        <title>Genome annotations for the ascomycete fungi Trichoderma harzianum, Trichoderma aggressivum, and Purpureocillium lilacinum.</title>
        <authorList>
            <person name="Beijen E.P.W."/>
            <person name="Ohm R.A."/>
        </authorList>
    </citation>
    <scope>NUCLEOTIDE SEQUENCE [LARGE SCALE GENOMIC DNA]</scope>
    <source>
        <strain evidence="2 3">CBS 150709</strain>
    </source>
</reference>
<feature type="region of interest" description="Disordered" evidence="1">
    <location>
        <begin position="217"/>
        <end position="270"/>
    </location>
</feature>
<sequence length="322" mass="35872">MDRDRGTTVDRNLGSRHPTLAVCDANECRKTEPHVITAGYWMKVSCLECFVKSGSHRSHDATLEFGYVSRVRRQATIGKGDGWSRSRSSHLELQQPWERWSRRKGAISEGEWATDWATGPWGERHGRRRRTRAPRLAASPRLQSPVSSLQAGQRVPQKFAPVASSDHLTPSPPRRDAGMTPRPDHGRSQNHSQWLASAVSASCQIFRISGAFPAAELQSERPGDGLRRSPSLPDAGLRNRRCGRSVTKYTRPGGGASHPHFSRPPFLTDEGNEATAARFGDKRGLVRASRMAPCRRRTEAARKPCRRAILRCATALPPREHE</sequence>
<feature type="compositionally biased region" description="Basic and acidic residues" evidence="1">
    <location>
        <begin position="173"/>
        <end position="187"/>
    </location>
</feature>
<gene>
    <name evidence="2" type="ORF">Purlil1_799</name>
</gene>
<dbReference type="Proteomes" id="UP001287286">
    <property type="component" value="Unassembled WGS sequence"/>
</dbReference>
<dbReference type="EMBL" id="JAWRVI010000002">
    <property type="protein sequence ID" value="KAK4095103.1"/>
    <property type="molecule type" value="Genomic_DNA"/>
</dbReference>
<name>A0ABR0CHB1_PURLI</name>
<organism evidence="2 3">
    <name type="scientific">Purpureocillium lilacinum</name>
    <name type="common">Paecilomyces lilacinus</name>
    <dbReference type="NCBI Taxonomy" id="33203"/>
    <lineage>
        <taxon>Eukaryota</taxon>
        <taxon>Fungi</taxon>
        <taxon>Dikarya</taxon>
        <taxon>Ascomycota</taxon>
        <taxon>Pezizomycotina</taxon>
        <taxon>Sordariomycetes</taxon>
        <taxon>Hypocreomycetidae</taxon>
        <taxon>Hypocreales</taxon>
        <taxon>Ophiocordycipitaceae</taxon>
        <taxon>Purpureocillium</taxon>
    </lineage>
</organism>
<evidence type="ECO:0000256" key="1">
    <source>
        <dbReference type="SAM" id="MobiDB-lite"/>
    </source>
</evidence>
<feature type="compositionally biased region" description="Polar residues" evidence="1">
    <location>
        <begin position="142"/>
        <end position="151"/>
    </location>
</feature>
<comment type="caution">
    <text evidence="2">The sequence shown here is derived from an EMBL/GenBank/DDBJ whole genome shotgun (WGS) entry which is preliminary data.</text>
</comment>
<accession>A0ABR0CHB1</accession>
<evidence type="ECO:0000313" key="3">
    <source>
        <dbReference type="Proteomes" id="UP001287286"/>
    </source>
</evidence>
<protein>
    <submittedName>
        <fullName evidence="2">Uncharacterized protein</fullName>
    </submittedName>
</protein>